<dbReference type="InterPro" id="IPR016032">
    <property type="entry name" value="Sig_transdc_resp-reg_C-effctor"/>
</dbReference>
<evidence type="ECO:0000256" key="3">
    <source>
        <dbReference type="PROSITE-ProRule" id="PRU00169"/>
    </source>
</evidence>
<dbReference type="AlphaFoldDB" id="A0A1I0I1K7"/>
<dbReference type="InterPro" id="IPR001789">
    <property type="entry name" value="Sig_transdc_resp-reg_receiver"/>
</dbReference>
<dbReference type="InterPro" id="IPR011006">
    <property type="entry name" value="CheY-like_superfamily"/>
</dbReference>
<accession>A0A1I0I1K7</accession>
<dbReference type="GO" id="GO:0000160">
    <property type="term" value="P:phosphorelay signal transduction system"/>
    <property type="evidence" value="ECO:0007669"/>
    <property type="project" value="InterPro"/>
</dbReference>
<gene>
    <name evidence="6" type="ORF">SAMN04489858_11370</name>
</gene>
<reference evidence="6 7" key="1">
    <citation type="submission" date="2016-10" db="EMBL/GenBank/DDBJ databases">
        <authorList>
            <person name="de Groot N.N."/>
        </authorList>
    </citation>
    <scope>NUCLEOTIDE SEQUENCE [LARGE SCALE GENOMIC DNA]</scope>
    <source>
        <strain evidence="6 7">DSM 17862</strain>
    </source>
</reference>
<proteinExistence type="predicted"/>
<dbReference type="InterPro" id="IPR051015">
    <property type="entry name" value="EvgA-like"/>
</dbReference>
<evidence type="ECO:0000313" key="6">
    <source>
        <dbReference type="EMBL" id="SET89577.1"/>
    </source>
</evidence>
<dbReference type="PROSITE" id="PS50043">
    <property type="entry name" value="HTH_LUXR_2"/>
    <property type="match status" value="1"/>
</dbReference>
<dbReference type="SUPFAM" id="SSF46894">
    <property type="entry name" value="C-terminal effector domain of the bipartite response regulators"/>
    <property type="match status" value="1"/>
</dbReference>
<name>A0A1I0I1K7_9RHOB</name>
<dbReference type="OrthoDB" id="3679796at2"/>
<dbReference type="SMART" id="SM00448">
    <property type="entry name" value="REC"/>
    <property type="match status" value="1"/>
</dbReference>
<keyword evidence="2 6" id="KW-0238">DNA-binding</keyword>
<feature type="modified residue" description="4-aspartylphosphate" evidence="3">
    <location>
        <position position="53"/>
    </location>
</feature>
<dbReference type="Pfam" id="PF00196">
    <property type="entry name" value="GerE"/>
    <property type="match status" value="1"/>
</dbReference>
<dbReference type="InterPro" id="IPR000792">
    <property type="entry name" value="Tscrpt_reg_LuxR_C"/>
</dbReference>
<feature type="domain" description="HTH luxR-type" evidence="4">
    <location>
        <begin position="133"/>
        <end position="198"/>
    </location>
</feature>
<feature type="domain" description="Response regulatory" evidence="5">
    <location>
        <begin position="2"/>
        <end position="118"/>
    </location>
</feature>
<dbReference type="RefSeq" id="WP_090736838.1">
    <property type="nucleotide sequence ID" value="NZ_FOHO01000013.1"/>
</dbReference>
<dbReference type="CDD" id="cd06170">
    <property type="entry name" value="LuxR_C_like"/>
    <property type="match status" value="1"/>
</dbReference>
<dbReference type="Gene3D" id="1.10.10.10">
    <property type="entry name" value="Winged helix-like DNA-binding domain superfamily/Winged helix DNA-binding domain"/>
    <property type="match status" value="1"/>
</dbReference>
<sequence>MRILIADDHGLVREAIAALLKVESEAEVDTVGSLPEAIDQVKGTGTYDLVLLDYNMPGMNGLDGLTEMRDVNEERPVAILSGTTTRVLAEEAIAAGASGFVPKTLASKSMVAAVRFMVEGEVYAPFDFMQQKTDPGSSLLTNRELDVLNGICRGQSNKEIARDYGLHEATVKLHAKTLCRKLNARNRTHAAMIARDRNLV</sequence>
<dbReference type="CDD" id="cd17535">
    <property type="entry name" value="REC_NarL-like"/>
    <property type="match status" value="1"/>
</dbReference>
<dbReference type="EMBL" id="FOHO01000013">
    <property type="protein sequence ID" value="SET89577.1"/>
    <property type="molecule type" value="Genomic_DNA"/>
</dbReference>
<dbReference type="PRINTS" id="PR00038">
    <property type="entry name" value="HTHLUXR"/>
</dbReference>
<evidence type="ECO:0000259" key="5">
    <source>
        <dbReference type="PROSITE" id="PS50110"/>
    </source>
</evidence>
<dbReference type="Pfam" id="PF00072">
    <property type="entry name" value="Response_reg"/>
    <property type="match status" value="1"/>
</dbReference>
<dbReference type="SUPFAM" id="SSF52172">
    <property type="entry name" value="CheY-like"/>
    <property type="match status" value="1"/>
</dbReference>
<evidence type="ECO:0000259" key="4">
    <source>
        <dbReference type="PROSITE" id="PS50043"/>
    </source>
</evidence>
<dbReference type="PANTHER" id="PTHR45566">
    <property type="entry name" value="HTH-TYPE TRANSCRIPTIONAL REGULATOR YHJB-RELATED"/>
    <property type="match status" value="1"/>
</dbReference>
<keyword evidence="1 3" id="KW-0597">Phosphoprotein</keyword>
<dbReference type="STRING" id="364199.SAMN04489858_11370"/>
<dbReference type="InterPro" id="IPR036388">
    <property type="entry name" value="WH-like_DNA-bd_sf"/>
</dbReference>
<dbReference type="PANTHER" id="PTHR45566:SF2">
    <property type="entry name" value="NARL SUBFAMILY"/>
    <property type="match status" value="1"/>
</dbReference>
<dbReference type="Gene3D" id="3.40.50.2300">
    <property type="match status" value="1"/>
</dbReference>
<organism evidence="6 7">
    <name type="scientific">Paracoccus homiensis</name>
    <dbReference type="NCBI Taxonomy" id="364199"/>
    <lineage>
        <taxon>Bacteria</taxon>
        <taxon>Pseudomonadati</taxon>
        <taxon>Pseudomonadota</taxon>
        <taxon>Alphaproteobacteria</taxon>
        <taxon>Rhodobacterales</taxon>
        <taxon>Paracoccaceae</taxon>
        <taxon>Paracoccus</taxon>
    </lineage>
</organism>
<evidence type="ECO:0000313" key="7">
    <source>
        <dbReference type="Proteomes" id="UP000199180"/>
    </source>
</evidence>
<dbReference type="PROSITE" id="PS50110">
    <property type="entry name" value="RESPONSE_REGULATORY"/>
    <property type="match status" value="1"/>
</dbReference>
<dbReference type="InterPro" id="IPR058245">
    <property type="entry name" value="NreC/VraR/RcsB-like_REC"/>
</dbReference>
<keyword evidence="7" id="KW-1185">Reference proteome</keyword>
<protein>
    <submittedName>
        <fullName evidence="6">DNA-binding response regulator, NarL/FixJ family, contains REC and HTH domains</fullName>
    </submittedName>
</protein>
<evidence type="ECO:0000256" key="2">
    <source>
        <dbReference type="ARBA" id="ARBA00023125"/>
    </source>
</evidence>
<evidence type="ECO:0000256" key="1">
    <source>
        <dbReference type="ARBA" id="ARBA00022553"/>
    </source>
</evidence>
<dbReference type="GO" id="GO:0006355">
    <property type="term" value="P:regulation of DNA-templated transcription"/>
    <property type="evidence" value="ECO:0007669"/>
    <property type="project" value="InterPro"/>
</dbReference>
<dbReference type="GO" id="GO:0003677">
    <property type="term" value="F:DNA binding"/>
    <property type="evidence" value="ECO:0007669"/>
    <property type="project" value="UniProtKB-KW"/>
</dbReference>
<dbReference type="SMART" id="SM00421">
    <property type="entry name" value="HTH_LUXR"/>
    <property type="match status" value="1"/>
</dbReference>
<dbReference type="Proteomes" id="UP000199180">
    <property type="component" value="Unassembled WGS sequence"/>
</dbReference>